<dbReference type="InParanoid" id="S8F0N9"/>
<reference evidence="1 2" key="1">
    <citation type="journal article" date="2012" name="Science">
        <title>The Paleozoic origin of enzymatic lignin decomposition reconstructed from 31 fungal genomes.</title>
        <authorList>
            <person name="Floudas D."/>
            <person name="Binder M."/>
            <person name="Riley R."/>
            <person name="Barry K."/>
            <person name="Blanchette R.A."/>
            <person name="Henrissat B."/>
            <person name="Martinez A.T."/>
            <person name="Otillar R."/>
            <person name="Spatafora J.W."/>
            <person name="Yadav J.S."/>
            <person name="Aerts A."/>
            <person name="Benoit I."/>
            <person name="Boyd A."/>
            <person name="Carlson A."/>
            <person name="Copeland A."/>
            <person name="Coutinho P.M."/>
            <person name="de Vries R.P."/>
            <person name="Ferreira P."/>
            <person name="Findley K."/>
            <person name="Foster B."/>
            <person name="Gaskell J."/>
            <person name="Glotzer D."/>
            <person name="Gorecki P."/>
            <person name="Heitman J."/>
            <person name="Hesse C."/>
            <person name="Hori C."/>
            <person name="Igarashi K."/>
            <person name="Jurgens J.A."/>
            <person name="Kallen N."/>
            <person name="Kersten P."/>
            <person name="Kohler A."/>
            <person name="Kuees U."/>
            <person name="Kumar T.K.A."/>
            <person name="Kuo A."/>
            <person name="LaButti K."/>
            <person name="Larrondo L.F."/>
            <person name="Lindquist E."/>
            <person name="Ling A."/>
            <person name="Lombard V."/>
            <person name="Lucas S."/>
            <person name="Lundell T."/>
            <person name="Martin R."/>
            <person name="McLaughlin D.J."/>
            <person name="Morgenstern I."/>
            <person name="Morin E."/>
            <person name="Murat C."/>
            <person name="Nagy L.G."/>
            <person name="Nolan M."/>
            <person name="Ohm R.A."/>
            <person name="Patyshakuliyeva A."/>
            <person name="Rokas A."/>
            <person name="Ruiz-Duenas F.J."/>
            <person name="Sabat G."/>
            <person name="Salamov A."/>
            <person name="Samejima M."/>
            <person name="Schmutz J."/>
            <person name="Slot J.C."/>
            <person name="St John F."/>
            <person name="Stenlid J."/>
            <person name="Sun H."/>
            <person name="Sun S."/>
            <person name="Syed K."/>
            <person name="Tsang A."/>
            <person name="Wiebenga A."/>
            <person name="Young D."/>
            <person name="Pisabarro A."/>
            <person name="Eastwood D.C."/>
            <person name="Martin F."/>
            <person name="Cullen D."/>
            <person name="Grigoriev I.V."/>
            <person name="Hibbett D.S."/>
        </authorList>
    </citation>
    <scope>NUCLEOTIDE SEQUENCE</scope>
    <source>
        <strain evidence="2">FP-58527</strain>
    </source>
</reference>
<name>S8F0N9_FOMSC</name>
<dbReference type="Proteomes" id="UP000015241">
    <property type="component" value="Unassembled WGS sequence"/>
</dbReference>
<keyword evidence="2" id="KW-1185">Reference proteome</keyword>
<accession>S8F0N9</accession>
<dbReference type="HOGENOM" id="CLU_2722263_0_0_1"/>
<dbReference type="AlphaFoldDB" id="S8F0N9"/>
<evidence type="ECO:0000313" key="1">
    <source>
        <dbReference type="EMBL" id="EPS95390.1"/>
    </source>
</evidence>
<organism evidence="1 2">
    <name type="scientific">Fomitopsis schrenkii</name>
    <name type="common">Brown rot fungus</name>
    <dbReference type="NCBI Taxonomy" id="2126942"/>
    <lineage>
        <taxon>Eukaryota</taxon>
        <taxon>Fungi</taxon>
        <taxon>Dikarya</taxon>
        <taxon>Basidiomycota</taxon>
        <taxon>Agaricomycotina</taxon>
        <taxon>Agaricomycetes</taxon>
        <taxon>Polyporales</taxon>
        <taxon>Fomitopsis</taxon>
    </lineage>
</organism>
<gene>
    <name evidence="1" type="ORF">FOMPIDRAFT_101836</name>
</gene>
<proteinExistence type="predicted"/>
<dbReference type="EMBL" id="KE504208">
    <property type="protein sequence ID" value="EPS95390.1"/>
    <property type="molecule type" value="Genomic_DNA"/>
</dbReference>
<protein>
    <submittedName>
        <fullName evidence="1">Uncharacterized protein</fullName>
    </submittedName>
</protein>
<evidence type="ECO:0000313" key="2">
    <source>
        <dbReference type="Proteomes" id="UP000015241"/>
    </source>
</evidence>
<sequence length="72" mass="8259">MGDEHRVHGARHWTIPPYVTRGNLDTRHVTVCATLSTCPPRRTLHDSPWKTATLPRATRARSKPRTLTCPRY</sequence>